<protein>
    <submittedName>
        <fullName evidence="1">Uncharacterized protein</fullName>
    </submittedName>
</protein>
<sequence length="1365" mass="150941">MTTCPAQADISRTWLPYTLRWPCLLAILTFACFLEIIAVVVHSISWRNSGFVTDDGSGILQVGSKFAPTLLATVYAFLASILLDDVKRTEPFARLSLPGGARADLSVSWTADAWWDALFNSFPSRRKKTSWAMLFATLAFVLGFLIISPLSSSLIVPQTIILTEEREFFKINISPSVPIQAKPLSKTYYRSIGSILRNVSTSAWISDQYAVLPFWPASVKTAPLGPILFDSGQTWTATTSVFSIELSCEPLELKSIGNTTMGGGFTSIQKARNATLLSQKDCTVNLQYVEGDRFERDGGILWAPLNKVSNISGLSISGSGASVPPSCPQDELYVIGITSPENDIFGEVCEASYFMGDATATASFINGQSIVKIDEEQYHANRKSIPPAIANLSTFQDAFLSPDWSIHLSADDITKYTNQRRPIFFGPGNLLAALYDFSPGRMGANSIEQRRNITQRLKRRFFGELLLDCFANNQIHDPTKILGVIATNPRRLVVASVVAITLEVVLIVIIALLLAVFITTRLNRRPLGLEADPASTMSMAKMLSDESVTIQSFLNIPTSNAGETKSTSLKYQYEIQRGKLCLLHQESPTRAASGRNPSTGIQNQRSQRPASLAGAGESTVFSIWQLAALVILLTTTIIAVLALYIYSQRHVLYQKAFVYAVSVSIGRVNLGDVNPASVITTSVAVAIGLWWGSLDTTLRRTQPFLALAKGPVNGYKGVSISYRSSYLLWASVRAVRRRHWMLFLVCTGAFLSQMLTIAMSSLWSRQPGVVSVTMQVPKTLELRHVPILSTGQVSSNPRALDRRSTALAGLFGNMRTSWVYGAVVQLSLNGPEPPWSSQGWNFIPVDLVPAISNDTNILSSLNRSNPIDSLMTKVTLETPAIRGRLECSEYNLDNTTLWMADWRLPKGSNLDPNITSGYELQKFLYLGLDDPGTSLRLSNTYGFEDPKRRRTSLFTSDRRIQCCQNATNGNIDESSIGYWSPNILPRAYFPAISNVWPANFTIKWIRGHPREARLSYANGRDYKEDERIRLIWTERPRMAALNCMPIIETAHASVIVDAANGGVVDFKLLEQPQEDKFAWTDDFHGCATRIGDTSGSESFQISKAERLEEQTFNIRDPGLNVDYMTFAMLSLVNNNYSALLEGEILKETAQKTFSTFFQHFVNNNVSLTDGGYLYQSLDEKLPTDIGEPFWWTSPNTTTTPSGDISGNATNRMADMSISHPMEVLYMSEIAAWVCILILGYLIIACVLLAVVSKSYNRLLLRQVNSISDVAFLIAGSNGLLKIAREGSLDSLKYDDTVEAKLDWFVTEDGDLRWGIELVNKLNQTVPTAPSIPESNEFIVSEESSDAEEEVSWHDIVVSQIMAVGR</sequence>
<gene>
    <name evidence="1" type="ORF">NUW58_g920</name>
</gene>
<organism evidence="1 2">
    <name type="scientific">Xylaria curta</name>
    <dbReference type="NCBI Taxonomy" id="42375"/>
    <lineage>
        <taxon>Eukaryota</taxon>
        <taxon>Fungi</taxon>
        <taxon>Dikarya</taxon>
        <taxon>Ascomycota</taxon>
        <taxon>Pezizomycotina</taxon>
        <taxon>Sordariomycetes</taxon>
        <taxon>Xylariomycetidae</taxon>
        <taxon>Xylariales</taxon>
        <taxon>Xylariaceae</taxon>
        <taxon>Xylaria</taxon>
    </lineage>
</organism>
<evidence type="ECO:0000313" key="2">
    <source>
        <dbReference type="Proteomes" id="UP001143856"/>
    </source>
</evidence>
<evidence type="ECO:0000313" key="1">
    <source>
        <dbReference type="EMBL" id="KAJ2996583.1"/>
    </source>
</evidence>
<reference evidence="1" key="1">
    <citation type="submission" date="2022-10" db="EMBL/GenBank/DDBJ databases">
        <title>Genome Sequence of Xylaria curta.</title>
        <authorList>
            <person name="Buettner E."/>
        </authorList>
    </citation>
    <scope>NUCLEOTIDE SEQUENCE</scope>
    <source>
        <strain evidence="1">Babe10</strain>
    </source>
</reference>
<dbReference type="Proteomes" id="UP001143856">
    <property type="component" value="Unassembled WGS sequence"/>
</dbReference>
<accession>A0ACC1PQ53</accession>
<dbReference type="EMBL" id="JAPDGR010000090">
    <property type="protein sequence ID" value="KAJ2996583.1"/>
    <property type="molecule type" value="Genomic_DNA"/>
</dbReference>
<name>A0ACC1PQ53_9PEZI</name>
<comment type="caution">
    <text evidence="1">The sequence shown here is derived from an EMBL/GenBank/DDBJ whole genome shotgun (WGS) entry which is preliminary data.</text>
</comment>
<proteinExistence type="predicted"/>
<keyword evidence="2" id="KW-1185">Reference proteome</keyword>